<name>A0AAV2G1V9_9ROSI</name>
<dbReference type="GO" id="GO:0030276">
    <property type="term" value="F:clathrin binding"/>
    <property type="evidence" value="ECO:0007669"/>
    <property type="project" value="TreeGrafter"/>
</dbReference>
<feature type="compositionally biased region" description="Basic and acidic residues" evidence="6">
    <location>
        <begin position="152"/>
        <end position="161"/>
    </location>
</feature>
<dbReference type="GO" id="GO:0005886">
    <property type="term" value="C:plasma membrane"/>
    <property type="evidence" value="ECO:0007669"/>
    <property type="project" value="TreeGrafter"/>
</dbReference>
<dbReference type="SUPFAM" id="SSF48464">
    <property type="entry name" value="ENTH/VHS domain"/>
    <property type="match status" value="1"/>
</dbReference>
<dbReference type="FunFam" id="1.25.40.90:FF:000006">
    <property type="entry name" value="Clathrin interactor 1"/>
    <property type="match status" value="1"/>
</dbReference>
<evidence type="ECO:0000256" key="5">
    <source>
        <dbReference type="ARBA" id="ARBA00023329"/>
    </source>
</evidence>
<dbReference type="PROSITE" id="PS50942">
    <property type="entry name" value="ENTH"/>
    <property type="match status" value="1"/>
</dbReference>
<dbReference type="Proteomes" id="UP001497516">
    <property type="component" value="Chromosome 7"/>
</dbReference>
<dbReference type="InterPro" id="IPR008942">
    <property type="entry name" value="ENTH_VHS"/>
</dbReference>
<comment type="subcellular location">
    <subcellularLocation>
        <location evidence="1">Cytoplasmic vesicle</location>
        <location evidence="1">Clathrin-coated vesicle</location>
    </subcellularLocation>
    <subcellularLocation>
        <location evidence="2">Golgi apparatus</location>
    </subcellularLocation>
</comment>
<dbReference type="GO" id="GO:0006897">
    <property type="term" value="P:endocytosis"/>
    <property type="evidence" value="ECO:0007669"/>
    <property type="project" value="TreeGrafter"/>
</dbReference>
<feature type="compositionally biased region" description="Polar residues" evidence="6">
    <location>
        <begin position="350"/>
        <end position="367"/>
    </location>
</feature>
<feature type="compositionally biased region" description="Basic and acidic residues" evidence="6">
    <location>
        <begin position="252"/>
        <end position="263"/>
    </location>
</feature>
<proteinExistence type="inferred from homology"/>
<dbReference type="SMART" id="SM00273">
    <property type="entry name" value="ENTH"/>
    <property type="match status" value="1"/>
</dbReference>
<evidence type="ECO:0000313" key="8">
    <source>
        <dbReference type="EMBL" id="CAL1404636.1"/>
    </source>
</evidence>
<evidence type="ECO:0000256" key="4">
    <source>
        <dbReference type="ARBA" id="ARBA00023034"/>
    </source>
</evidence>
<evidence type="ECO:0000256" key="2">
    <source>
        <dbReference type="ARBA" id="ARBA00004555"/>
    </source>
</evidence>
<dbReference type="GO" id="GO:0005543">
    <property type="term" value="F:phospholipid binding"/>
    <property type="evidence" value="ECO:0007669"/>
    <property type="project" value="TreeGrafter"/>
</dbReference>
<comment type="similarity">
    <text evidence="3">Belongs to the epsin family.</text>
</comment>
<feature type="compositionally biased region" description="Low complexity" evidence="6">
    <location>
        <begin position="596"/>
        <end position="608"/>
    </location>
</feature>
<dbReference type="GO" id="GO:0005768">
    <property type="term" value="C:endosome"/>
    <property type="evidence" value="ECO:0007669"/>
    <property type="project" value="TreeGrafter"/>
</dbReference>
<protein>
    <recommendedName>
        <fullName evidence="7">ENTH domain-containing protein</fullName>
    </recommendedName>
</protein>
<keyword evidence="5" id="KW-0968">Cytoplasmic vesicle</keyword>
<feature type="region of interest" description="Disordered" evidence="6">
    <location>
        <begin position="737"/>
        <end position="768"/>
    </location>
</feature>
<dbReference type="AlphaFoldDB" id="A0AAV2G1V9"/>
<keyword evidence="4" id="KW-0333">Golgi apparatus</keyword>
<gene>
    <name evidence="8" type="ORF">LTRI10_LOCUS44472</name>
</gene>
<organism evidence="8 9">
    <name type="scientific">Linum trigynum</name>
    <dbReference type="NCBI Taxonomy" id="586398"/>
    <lineage>
        <taxon>Eukaryota</taxon>
        <taxon>Viridiplantae</taxon>
        <taxon>Streptophyta</taxon>
        <taxon>Embryophyta</taxon>
        <taxon>Tracheophyta</taxon>
        <taxon>Spermatophyta</taxon>
        <taxon>Magnoliopsida</taxon>
        <taxon>eudicotyledons</taxon>
        <taxon>Gunneridae</taxon>
        <taxon>Pentapetalae</taxon>
        <taxon>rosids</taxon>
        <taxon>fabids</taxon>
        <taxon>Malpighiales</taxon>
        <taxon>Linaceae</taxon>
        <taxon>Linum</taxon>
    </lineage>
</organism>
<feature type="compositionally biased region" description="Low complexity" evidence="6">
    <location>
        <begin position="320"/>
        <end position="349"/>
    </location>
</feature>
<sequence>MKKVFGQTVRDLKREVNKKVLKVPGIEQKVLDATSNEPWGPHGTLLAEIAQATRNYHEYQMIMSVIWKRINDTGKNWRHVYKGLTVLEYLVAHGSERVIDDIKEHAYQISTLSDFQYIDSSGRDQGSNVRKKSQNLVVLVNDKERIIEVRQKAAANRERFRSPSAGGMYRPGSHSSGGYGERHDDDRYEGRYGSRDEERNGYGRENSRDDDRYSRYDRDGNRDEERYGRDGYRDDDYRGRSRSNDGYGSRGRSSDRDRDRGYDDDGQYSSRGGVRGDDQSQDGRPLERKFSEQNIGAPPSYEEAVNDARSPTHNDKNGESSAQSGPAASSPSAPQSSSPLGPQASQSASNNAIPETAGVTSSASPANQEVAVDEFDPRGSFAAFPTANAIPAASTAPTTVNNAEMDLLGSLSESFGPLAIVPASSPTNTTSEAVVQPSFSGPSFTSAQPPVSFDNQGFDDPFGETPFKAVPSSDLIPEQQQPSVSAAPFQNSVNPYAELPHASVSNAEMENSPFGDAASSLTYSAPNFQPASTNSQFLPQELSSSLETDILADILPASGPSAAPQQAGFPAQTLQASFPAGNGYGNFNSQTGPTVPASGPSAAPQQAGFPSQTMQASFPAGNGYGNFNSQTGPTVPAAPNMAPTSSQFGGGHFLPQGGSMHPIAQNMGQPTQFNNGNLLPQPGYGGAPQQMPAGPSGQLNNGNMFHNPNTTSSMPSQVPSFTPSAHQNTDVLGGLFGQGSSTPVPPQPVGQTLASQPSLSSSTGALVPVQQPSKDKFETKSTVWADTLNRGLVNLNISGSKINPLSDIGIDFDAINRKEKRMEKQPATTAVASTITMGKAMGSGSGVGRAAATGLRPPSNQIMAPGGGMGMGMGGGPGFGMGGAPGMGMGAGPGPGMGMGGGPRPGLGMVGGPGSGMGMGGYGAMPQQPMGMGIGGMGMNMGMNMGMGQGPAMQQPQHGSPMMPGGYNNIMGAGGYPQQPYGGRGYQ</sequence>
<reference evidence="8 9" key="1">
    <citation type="submission" date="2024-04" db="EMBL/GenBank/DDBJ databases">
        <authorList>
            <person name="Fracassetti M."/>
        </authorList>
    </citation>
    <scope>NUCLEOTIDE SEQUENCE [LARGE SCALE GENOMIC DNA]</scope>
</reference>
<dbReference type="GO" id="GO:0005794">
    <property type="term" value="C:Golgi apparatus"/>
    <property type="evidence" value="ECO:0007669"/>
    <property type="project" value="UniProtKB-SubCell"/>
</dbReference>
<dbReference type="CDD" id="cd03571">
    <property type="entry name" value="ENTH"/>
    <property type="match status" value="1"/>
</dbReference>
<evidence type="ECO:0000256" key="1">
    <source>
        <dbReference type="ARBA" id="ARBA00004132"/>
    </source>
</evidence>
<feature type="compositionally biased region" description="Basic and acidic residues" evidence="6">
    <location>
        <begin position="180"/>
        <end position="243"/>
    </location>
</feature>
<feature type="compositionally biased region" description="Polar residues" evidence="6">
    <location>
        <begin position="749"/>
        <end position="764"/>
    </location>
</feature>
<accession>A0AAV2G1V9</accession>
<feature type="region of interest" description="Disordered" evidence="6">
    <location>
        <begin position="584"/>
        <end position="609"/>
    </location>
</feature>
<dbReference type="GO" id="GO:0030125">
    <property type="term" value="C:clathrin vesicle coat"/>
    <property type="evidence" value="ECO:0007669"/>
    <property type="project" value="TreeGrafter"/>
</dbReference>
<evidence type="ECO:0000256" key="3">
    <source>
        <dbReference type="ARBA" id="ARBA00010130"/>
    </source>
</evidence>
<feature type="region of interest" description="Disordered" evidence="6">
    <location>
        <begin position="152"/>
        <end position="374"/>
    </location>
</feature>
<dbReference type="Gene3D" id="1.25.40.90">
    <property type="match status" value="1"/>
</dbReference>
<feature type="domain" description="ENTH" evidence="7">
    <location>
        <begin position="18"/>
        <end position="150"/>
    </location>
</feature>
<dbReference type="PANTHER" id="PTHR12276:SF91">
    <property type="entry name" value="CLATHRIN INTERACTOR EPSIN 2-RELATED"/>
    <property type="match status" value="1"/>
</dbReference>
<evidence type="ECO:0000256" key="6">
    <source>
        <dbReference type="SAM" id="MobiDB-lite"/>
    </source>
</evidence>
<keyword evidence="9" id="KW-1185">Reference proteome</keyword>
<dbReference type="PANTHER" id="PTHR12276">
    <property type="entry name" value="EPSIN/ENT-RELATED"/>
    <property type="match status" value="1"/>
</dbReference>
<evidence type="ECO:0000259" key="7">
    <source>
        <dbReference type="PROSITE" id="PS50942"/>
    </source>
</evidence>
<dbReference type="InterPro" id="IPR013809">
    <property type="entry name" value="ENTH"/>
</dbReference>
<dbReference type="EMBL" id="OZ034820">
    <property type="protein sequence ID" value="CAL1404636.1"/>
    <property type="molecule type" value="Genomic_DNA"/>
</dbReference>
<dbReference type="Pfam" id="PF01417">
    <property type="entry name" value="ENTH"/>
    <property type="match status" value="1"/>
</dbReference>
<evidence type="ECO:0000313" key="9">
    <source>
        <dbReference type="Proteomes" id="UP001497516"/>
    </source>
</evidence>